<comment type="caution">
    <text evidence="2">The sequence shown here is derived from an EMBL/GenBank/DDBJ whole genome shotgun (WGS) entry which is preliminary data.</text>
</comment>
<accession>A0A2M6WZD3</accession>
<reference evidence="3" key="1">
    <citation type="submission" date="2017-09" db="EMBL/GenBank/DDBJ databases">
        <title>Depth-based differentiation of microbial function through sediment-hosted aquifers and enrichment of novel symbionts in the deep terrestrial subsurface.</title>
        <authorList>
            <person name="Probst A.J."/>
            <person name="Ladd B."/>
            <person name="Jarett J.K."/>
            <person name="Geller-Mcgrath D.E."/>
            <person name="Sieber C.M.K."/>
            <person name="Emerson J.B."/>
            <person name="Anantharaman K."/>
            <person name="Thomas B.C."/>
            <person name="Malmstrom R."/>
            <person name="Stieglmeier M."/>
            <person name="Klingl A."/>
            <person name="Woyke T."/>
            <person name="Ryan C.M."/>
            <person name="Banfield J.F."/>
        </authorList>
    </citation>
    <scope>NUCLEOTIDE SEQUENCE [LARGE SCALE GENOMIC DNA]</scope>
</reference>
<evidence type="ECO:0000313" key="3">
    <source>
        <dbReference type="Proteomes" id="UP000230731"/>
    </source>
</evidence>
<keyword evidence="1" id="KW-1133">Transmembrane helix</keyword>
<keyword evidence="1" id="KW-0812">Transmembrane</keyword>
<name>A0A2M6WZD3_9BACT</name>
<keyword evidence="1" id="KW-0472">Membrane</keyword>
<feature type="transmembrane region" description="Helical" evidence="1">
    <location>
        <begin position="12"/>
        <end position="30"/>
    </location>
</feature>
<gene>
    <name evidence="2" type="ORF">COT71_02325</name>
</gene>
<evidence type="ECO:0000256" key="1">
    <source>
        <dbReference type="SAM" id="Phobius"/>
    </source>
</evidence>
<evidence type="ECO:0000313" key="2">
    <source>
        <dbReference type="EMBL" id="PIT98136.1"/>
    </source>
</evidence>
<organism evidence="2 3">
    <name type="scientific">Candidatus Andersenbacteria bacterium CG10_big_fil_rev_8_21_14_0_10_54_11</name>
    <dbReference type="NCBI Taxonomy" id="1974485"/>
    <lineage>
        <taxon>Bacteria</taxon>
        <taxon>Candidatus Anderseniibacteriota</taxon>
    </lineage>
</organism>
<proteinExistence type="predicted"/>
<dbReference type="Proteomes" id="UP000230731">
    <property type="component" value="Unassembled WGS sequence"/>
</dbReference>
<dbReference type="AlphaFoldDB" id="A0A2M6WZD3"/>
<dbReference type="EMBL" id="PEZP01000029">
    <property type="protein sequence ID" value="PIT98136.1"/>
    <property type="molecule type" value="Genomic_DNA"/>
</dbReference>
<protein>
    <submittedName>
        <fullName evidence="2">Uncharacterized protein</fullName>
    </submittedName>
</protein>
<sequence>MSTPSSRIRLTLFGSVALMLIVIGGLMAYTRSSPDGKTVPYVEPPPPPRPADFHGRDYIPLGKNIPDLEVTIAPEKPAGK</sequence>